<dbReference type="AlphaFoldDB" id="A0A6C0KNY7"/>
<organism evidence="1">
    <name type="scientific">viral metagenome</name>
    <dbReference type="NCBI Taxonomy" id="1070528"/>
    <lineage>
        <taxon>unclassified sequences</taxon>
        <taxon>metagenomes</taxon>
        <taxon>organismal metagenomes</taxon>
    </lineage>
</organism>
<accession>A0A6C0KNY7</accession>
<protein>
    <submittedName>
        <fullName evidence="1">Uncharacterized protein</fullName>
    </submittedName>
</protein>
<reference evidence="1" key="1">
    <citation type="journal article" date="2020" name="Nature">
        <title>Giant virus diversity and host interactions through global metagenomics.</title>
        <authorList>
            <person name="Schulz F."/>
            <person name="Roux S."/>
            <person name="Paez-Espino D."/>
            <person name="Jungbluth S."/>
            <person name="Walsh D.A."/>
            <person name="Denef V.J."/>
            <person name="McMahon K.D."/>
            <person name="Konstantinidis K.T."/>
            <person name="Eloe-Fadrosh E.A."/>
            <person name="Kyrpides N.C."/>
            <person name="Woyke T."/>
        </authorList>
    </citation>
    <scope>NUCLEOTIDE SEQUENCE</scope>
    <source>
        <strain evidence="1">GVMAG-S-3300012919-55</strain>
    </source>
</reference>
<name>A0A6C0KNY7_9ZZZZ</name>
<sequence length="30" mass="3714">MKKLISYYMINMKTHYGFSESKKTNQRRMV</sequence>
<evidence type="ECO:0000313" key="1">
    <source>
        <dbReference type="EMBL" id="QHU18074.1"/>
    </source>
</evidence>
<dbReference type="EMBL" id="MN740923">
    <property type="protein sequence ID" value="QHU18074.1"/>
    <property type="molecule type" value="Genomic_DNA"/>
</dbReference>
<proteinExistence type="predicted"/>